<evidence type="ECO:0000256" key="5">
    <source>
        <dbReference type="ARBA" id="ARBA00023029"/>
    </source>
</evidence>
<dbReference type="InterPro" id="IPR013497">
    <property type="entry name" value="Topo_IA_cen"/>
</dbReference>
<dbReference type="InterPro" id="IPR000380">
    <property type="entry name" value="Topo_IA"/>
</dbReference>
<name>J2T8C6_9FLAO</name>
<dbReference type="GO" id="GO:0006265">
    <property type="term" value="P:DNA topological change"/>
    <property type="evidence" value="ECO:0007669"/>
    <property type="project" value="InterPro"/>
</dbReference>
<evidence type="ECO:0000256" key="4">
    <source>
        <dbReference type="ARBA" id="ARBA00022723"/>
    </source>
</evidence>
<evidence type="ECO:0000256" key="2">
    <source>
        <dbReference type="ARBA" id="ARBA00009446"/>
    </source>
</evidence>
<dbReference type="EMBL" id="AKJY01000014">
    <property type="protein sequence ID" value="EJL74342.1"/>
    <property type="molecule type" value="Genomic_DNA"/>
</dbReference>
<evidence type="ECO:0000256" key="7">
    <source>
        <dbReference type="ARBA" id="ARBA00023235"/>
    </source>
</evidence>
<evidence type="ECO:0000256" key="8">
    <source>
        <dbReference type="ARBA" id="ARBA00030003"/>
    </source>
</evidence>
<reference evidence="14 15" key="1">
    <citation type="journal article" date="2012" name="J. Bacteriol.">
        <title>Twenty-one genome sequences from Pseudomonas species and 19 genome sequences from diverse bacteria isolated from the rhizosphere and endosphere of Populus deltoides.</title>
        <authorList>
            <person name="Brown S.D."/>
            <person name="Utturkar S.M."/>
            <person name="Klingeman D.M."/>
            <person name="Johnson C.M."/>
            <person name="Martin S.L."/>
            <person name="Land M.L."/>
            <person name="Lu T.Y."/>
            <person name="Schadt C.W."/>
            <person name="Doktycz M.J."/>
            <person name="Pelletier D.A."/>
        </authorList>
    </citation>
    <scope>NUCLEOTIDE SEQUENCE [LARGE SCALE GENOMIC DNA]</scope>
    <source>
        <strain evidence="14 15">CF314</strain>
    </source>
</reference>
<evidence type="ECO:0000256" key="6">
    <source>
        <dbReference type="ARBA" id="ARBA00023125"/>
    </source>
</evidence>
<evidence type="ECO:0000256" key="11">
    <source>
        <dbReference type="ARBA" id="ARBA00032877"/>
    </source>
</evidence>
<keyword evidence="4" id="KW-0479">Metal-binding</keyword>
<dbReference type="CDD" id="cd03362">
    <property type="entry name" value="TOPRIM_TopoIA_TopoIII"/>
    <property type="match status" value="1"/>
</dbReference>
<feature type="domain" description="Topo IA-type catalytic" evidence="13">
    <location>
        <begin position="182"/>
        <end position="613"/>
    </location>
</feature>
<dbReference type="InterPro" id="IPR013826">
    <property type="entry name" value="Topo_IA_cen_sub3"/>
</dbReference>
<evidence type="ECO:0000256" key="1">
    <source>
        <dbReference type="ARBA" id="ARBA00000213"/>
    </source>
</evidence>
<dbReference type="PATRIC" id="fig|1144316.3.peg.1088"/>
<comment type="caution">
    <text evidence="14">The sequence shown here is derived from an EMBL/GenBank/DDBJ whole genome shotgun (WGS) entry which is preliminary data.</text>
</comment>
<dbReference type="InterPro" id="IPR034144">
    <property type="entry name" value="TOPRIM_TopoIII"/>
</dbReference>
<dbReference type="InterPro" id="IPR003601">
    <property type="entry name" value="Topo_IA_2"/>
</dbReference>
<dbReference type="InterPro" id="IPR005738">
    <property type="entry name" value="TopoIII"/>
</dbReference>
<dbReference type="SUPFAM" id="SSF56712">
    <property type="entry name" value="Prokaryotic type I DNA topoisomerase"/>
    <property type="match status" value="1"/>
</dbReference>
<dbReference type="GO" id="GO:0043597">
    <property type="term" value="C:cytoplasmic replication fork"/>
    <property type="evidence" value="ECO:0007669"/>
    <property type="project" value="TreeGrafter"/>
</dbReference>
<dbReference type="Pfam" id="PF01131">
    <property type="entry name" value="Topoisom_bac"/>
    <property type="match status" value="1"/>
</dbReference>
<dbReference type="GO" id="GO:0006281">
    <property type="term" value="P:DNA repair"/>
    <property type="evidence" value="ECO:0007669"/>
    <property type="project" value="TreeGrafter"/>
</dbReference>
<evidence type="ECO:0000256" key="9">
    <source>
        <dbReference type="ARBA" id="ARBA00031985"/>
    </source>
</evidence>
<comment type="similarity">
    <text evidence="2">Belongs to the type IA topoisomerase family.</text>
</comment>
<dbReference type="GO" id="GO:0006310">
    <property type="term" value="P:DNA recombination"/>
    <property type="evidence" value="ECO:0007669"/>
    <property type="project" value="TreeGrafter"/>
</dbReference>
<dbReference type="GO" id="GO:0003917">
    <property type="term" value="F:DNA topoisomerase type I (single strand cut, ATP-independent) activity"/>
    <property type="evidence" value="ECO:0007669"/>
    <property type="project" value="UniProtKB-EC"/>
</dbReference>
<dbReference type="PROSITE" id="PS50880">
    <property type="entry name" value="TOPRIM"/>
    <property type="match status" value="1"/>
</dbReference>
<keyword evidence="7 14" id="KW-0413">Isomerase</keyword>
<evidence type="ECO:0000313" key="15">
    <source>
        <dbReference type="Proteomes" id="UP000007509"/>
    </source>
</evidence>
<dbReference type="Gene3D" id="1.10.460.10">
    <property type="entry name" value="Topoisomerase I, domain 2"/>
    <property type="match status" value="1"/>
</dbReference>
<comment type="catalytic activity">
    <reaction evidence="1">
        <text>ATP-independent breakage of single-stranded DNA, followed by passage and rejoining.</text>
        <dbReference type="EC" id="5.6.2.1"/>
    </reaction>
</comment>
<dbReference type="Pfam" id="PF13342">
    <property type="entry name" value="Toprim_Crpt"/>
    <property type="match status" value="1"/>
</dbReference>
<dbReference type="Pfam" id="PF01751">
    <property type="entry name" value="Toprim"/>
    <property type="match status" value="1"/>
</dbReference>
<dbReference type="NCBIfam" id="NF005829">
    <property type="entry name" value="PRK07726.1"/>
    <property type="match status" value="1"/>
</dbReference>
<dbReference type="NCBIfam" id="TIGR01056">
    <property type="entry name" value="topB"/>
    <property type="match status" value="1"/>
</dbReference>
<protein>
    <recommendedName>
        <fullName evidence="3">DNA topoisomerase</fullName>
        <ecNumber evidence="3">5.6.2.1</ecNumber>
    </recommendedName>
    <alternativeName>
        <fullName evidence="11">Omega-protein</fullName>
    </alternativeName>
    <alternativeName>
        <fullName evidence="10">Relaxing enzyme</fullName>
    </alternativeName>
    <alternativeName>
        <fullName evidence="8">Swivelase</fullName>
    </alternativeName>
    <alternativeName>
        <fullName evidence="9">Untwisting enzyme</fullName>
    </alternativeName>
</protein>
<dbReference type="InterPro" id="IPR006171">
    <property type="entry name" value="TOPRIM_dom"/>
</dbReference>
<dbReference type="InterPro" id="IPR013825">
    <property type="entry name" value="Topo_IA_cen_sub2"/>
</dbReference>
<dbReference type="PANTHER" id="PTHR11390">
    <property type="entry name" value="PROKARYOTIC DNA TOPOISOMERASE"/>
    <property type="match status" value="1"/>
</dbReference>
<sequence>MTEKEIKMGMPQGIPFDNVKKERVMKAVIAEKPSVGREIAALLGASERHEGYFEGNGYLVTWALGHLVGLGMPEDYGLLGFKREVLPILPDPFKLTVRKIKKNKGYDVDPGAERQLKIIEKVFSRSDSIIVATDAGREGELIFRYIYQFLKCKKPFERLWISSLTEKAIRKGFENLKPGSDFDRLYEAAETRSRADWLVGINSSQALSVAVGNGIYSLGRVQTPVLALICKRYQDHKNFKIEPYWQIRLEHRQDFMDFKSLSVIKWENRRQAEDVHRAVIHEGKAIISSIEKKPITEQPPLLFDLTGLQKEANRKLSLSAEETLDTAQRLYEKKLITYPRTGSRYIPEDLWSEIPDLVRSINDRESLKEAASKMKWGSFNKRIVNDMKVTDHHGLLITGKFPSVLTAKENAIYDMIACRLLEALSQACQKELTDITAEVLHYDFVLKGSKVIEPGWRAIRGYYSEEDNELTQELPQLQKGQEIKIKSAEVLQKKTSPPVLYTEAGLLSAMETAGKKIENEEKRRILQNIGIGTPATRASIIETLFSRNYIVREKKSLIPTEKGQKVYELIKDMKIAEVEMTANWELALHEIENSDKSSINFHKEMEEFASLITSELLALPRQNVEHKDLTCPKCKAHQLIIEDRFVKCPCEECAWIQFRNICGINLGFSDLETLIVGGKTSLLRGMKSKSGKIFDAYIVLNEKAESSFEFENGKSKKR</sequence>
<dbReference type="PANTHER" id="PTHR11390:SF21">
    <property type="entry name" value="DNA TOPOISOMERASE 3-ALPHA"/>
    <property type="match status" value="1"/>
</dbReference>
<keyword evidence="5" id="KW-0799">Topoisomerase</keyword>
<evidence type="ECO:0000259" key="12">
    <source>
        <dbReference type="PROSITE" id="PS50880"/>
    </source>
</evidence>
<dbReference type="GO" id="GO:0003677">
    <property type="term" value="F:DNA binding"/>
    <property type="evidence" value="ECO:0007669"/>
    <property type="project" value="UniProtKB-KW"/>
</dbReference>
<dbReference type="GO" id="GO:0046872">
    <property type="term" value="F:metal ion binding"/>
    <property type="evidence" value="ECO:0007669"/>
    <property type="project" value="UniProtKB-KW"/>
</dbReference>
<dbReference type="PROSITE" id="PS52039">
    <property type="entry name" value="TOPO_IA_2"/>
    <property type="match status" value="1"/>
</dbReference>
<dbReference type="EC" id="5.6.2.1" evidence="3"/>
<dbReference type="InterPro" id="IPR013824">
    <property type="entry name" value="Topo_IA_cen_sub1"/>
</dbReference>
<dbReference type="InterPro" id="IPR025589">
    <property type="entry name" value="Toprim_C_rpt"/>
</dbReference>
<organism evidence="14 15">
    <name type="scientific">Chryseobacterium populi</name>
    <dbReference type="NCBI Taxonomy" id="1144316"/>
    <lineage>
        <taxon>Bacteria</taxon>
        <taxon>Pseudomonadati</taxon>
        <taxon>Bacteroidota</taxon>
        <taxon>Flavobacteriia</taxon>
        <taxon>Flavobacteriales</taxon>
        <taxon>Weeksellaceae</taxon>
        <taxon>Chryseobacterium group</taxon>
        <taxon>Chryseobacterium</taxon>
    </lineage>
</organism>
<dbReference type="AlphaFoldDB" id="J2T8C6"/>
<dbReference type="Proteomes" id="UP000007509">
    <property type="component" value="Unassembled WGS sequence"/>
</dbReference>
<dbReference type="SMART" id="SM00493">
    <property type="entry name" value="TOPRIM"/>
    <property type="match status" value="1"/>
</dbReference>
<accession>J2T8C6</accession>
<dbReference type="InterPro" id="IPR003602">
    <property type="entry name" value="Topo_IA_DNA-bd_dom"/>
</dbReference>
<dbReference type="PRINTS" id="PR00417">
    <property type="entry name" value="PRTPISMRASEI"/>
</dbReference>
<proteinExistence type="inferred from homology"/>
<dbReference type="SMART" id="SM00436">
    <property type="entry name" value="TOP1Bc"/>
    <property type="match status" value="1"/>
</dbReference>
<keyword evidence="15" id="KW-1185">Reference proteome</keyword>
<evidence type="ECO:0000256" key="3">
    <source>
        <dbReference type="ARBA" id="ARBA00012891"/>
    </source>
</evidence>
<gene>
    <name evidence="14" type="ORF">PMI13_01081</name>
</gene>
<dbReference type="Gene3D" id="3.40.50.140">
    <property type="match status" value="1"/>
</dbReference>
<evidence type="ECO:0000313" key="14">
    <source>
        <dbReference type="EMBL" id="EJL74342.1"/>
    </source>
</evidence>
<dbReference type="InterPro" id="IPR023405">
    <property type="entry name" value="Topo_IA_core_domain"/>
</dbReference>
<dbReference type="Gene3D" id="2.70.20.10">
    <property type="entry name" value="Topoisomerase I, domain 3"/>
    <property type="match status" value="1"/>
</dbReference>
<keyword evidence="6" id="KW-0238">DNA-binding</keyword>
<dbReference type="CDD" id="cd00186">
    <property type="entry name" value="TOP1Ac"/>
    <property type="match status" value="1"/>
</dbReference>
<feature type="domain" description="Toprim" evidence="12">
    <location>
        <begin position="25"/>
        <end position="165"/>
    </location>
</feature>
<dbReference type="SMART" id="SM00437">
    <property type="entry name" value="TOP1Ac"/>
    <property type="match status" value="1"/>
</dbReference>
<dbReference type="Gene3D" id="1.10.290.10">
    <property type="entry name" value="Topoisomerase I, domain 4"/>
    <property type="match status" value="1"/>
</dbReference>
<evidence type="ECO:0000256" key="10">
    <source>
        <dbReference type="ARBA" id="ARBA00032235"/>
    </source>
</evidence>
<evidence type="ECO:0000259" key="13">
    <source>
        <dbReference type="PROSITE" id="PS52039"/>
    </source>
</evidence>